<keyword evidence="6 7" id="KW-0472">Membrane</keyword>
<feature type="domain" description="EamA" evidence="8">
    <location>
        <begin position="151"/>
        <end position="286"/>
    </location>
</feature>
<dbReference type="Proteomes" id="UP001595896">
    <property type="component" value="Unassembled WGS sequence"/>
</dbReference>
<feature type="transmembrane region" description="Helical" evidence="7">
    <location>
        <begin position="125"/>
        <end position="148"/>
    </location>
</feature>
<feature type="transmembrane region" description="Helical" evidence="7">
    <location>
        <begin position="177"/>
        <end position="203"/>
    </location>
</feature>
<evidence type="ECO:0000256" key="6">
    <source>
        <dbReference type="ARBA" id="ARBA00023136"/>
    </source>
</evidence>
<accession>A0ABV9NST4</accession>
<evidence type="ECO:0000313" key="10">
    <source>
        <dbReference type="Proteomes" id="UP001595896"/>
    </source>
</evidence>
<evidence type="ECO:0000256" key="3">
    <source>
        <dbReference type="ARBA" id="ARBA00022475"/>
    </source>
</evidence>
<dbReference type="PANTHER" id="PTHR32322">
    <property type="entry name" value="INNER MEMBRANE TRANSPORTER"/>
    <property type="match status" value="1"/>
</dbReference>
<evidence type="ECO:0000259" key="8">
    <source>
        <dbReference type="Pfam" id="PF00892"/>
    </source>
</evidence>
<comment type="subcellular location">
    <subcellularLocation>
        <location evidence="1">Cell membrane</location>
        <topology evidence="1">Multi-pass membrane protein</topology>
    </subcellularLocation>
</comment>
<sequence>MLRGSLFMILVVLFYSGNILTGKAINDLPPFTIAFMRLLFAFLLLAPFAWRTAWEYRALFIEKRRPFFWMTITGVTFFNTFIYASLQFTTASNVAVLETAIPAVTILLAALLLREKLGWRQWTGAAVSGAGALVVVTEGAIVTGSGMGWNPGDVLMIGAVLCWSAYSLLVKTYMSHFPAFAAVLVMNGLSVVILLPFIAAEWFLLGIPEPGVPEAVGIAYLAIFPSIIALLLFNKAVGEMGAAKASVFLNLLPVFTMAGAAAWLNEIVRLPHVAGALIVMMGVWMTASSKGKDKK</sequence>
<keyword evidence="10" id="KW-1185">Reference proteome</keyword>
<keyword evidence="5 7" id="KW-1133">Transmembrane helix</keyword>
<dbReference type="EMBL" id="JBHSGK010000003">
    <property type="protein sequence ID" value="MFC4735401.1"/>
    <property type="molecule type" value="Genomic_DNA"/>
</dbReference>
<name>A0ABV9NST4_9BACI</name>
<evidence type="ECO:0000256" key="2">
    <source>
        <dbReference type="ARBA" id="ARBA00007362"/>
    </source>
</evidence>
<dbReference type="InterPro" id="IPR050638">
    <property type="entry name" value="AA-Vitamin_Transporters"/>
</dbReference>
<keyword evidence="3" id="KW-1003">Cell membrane</keyword>
<feature type="domain" description="EamA" evidence="8">
    <location>
        <begin position="3"/>
        <end position="136"/>
    </location>
</feature>
<dbReference type="InterPro" id="IPR000620">
    <property type="entry name" value="EamA_dom"/>
</dbReference>
<keyword evidence="4 7" id="KW-0812">Transmembrane</keyword>
<protein>
    <submittedName>
        <fullName evidence="9">DMT family transporter</fullName>
    </submittedName>
</protein>
<feature type="transmembrane region" description="Helical" evidence="7">
    <location>
        <begin position="31"/>
        <end position="54"/>
    </location>
</feature>
<comment type="similarity">
    <text evidence="2">Belongs to the EamA transporter family.</text>
</comment>
<evidence type="ECO:0000313" key="9">
    <source>
        <dbReference type="EMBL" id="MFC4735401.1"/>
    </source>
</evidence>
<dbReference type="InterPro" id="IPR037185">
    <property type="entry name" value="EmrE-like"/>
</dbReference>
<feature type="transmembrane region" description="Helical" evidence="7">
    <location>
        <begin position="245"/>
        <end position="264"/>
    </location>
</feature>
<dbReference type="SUPFAM" id="SSF103481">
    <property type="entry name" value="Multidrug resistance efflux transporter EmrE"/>
    <property type="match status" value="2"/>
</dbReference>
<reference evidence="10" key="1">
    <citation type="journal article" date="2019" name="Int. J. Syst. Evol. Microbiol.">
        <title>The Global Catalogue of Microorganisms (GCM) 10K type strain sequencing project: providing services to taxonomists for standard genome sequencing and annotation.</title>
        <authorList>
            <consortium name="The Broad Institute Genomics Platform"/>
            <consortium name="The Broad Institute Genome Sequencing Center for Infectious Disease"/>
            <person name="Wu L."/>
            <person name="Ma J."/>
        </authorList>
    </citation>
    <scope>NUCLEOTIDE SEQUENCE [LARGE SCALE GENOMIC DNA]</scope>
    <source>
        <strain evidence="10">JCM 12165</strain>
    </source>
</reference>
<feature type="transmembrane region" description="Helical" evidence="7">
    <location>
        <begin position="66"/>
        <end position="86"/>
    </location>
</feature>
<feature type="transmembrane region" description="Helical" evidence="7">
    <location>
        <begin position="154"/>
        <end position="170"/>
    </location>
</feature>
<evidence type="ECO:0000256" key="7">
    <source>
        <dbReference type="SAM" id="Phobius"/>
    </source>
</evidence>
<dbReference type="RefSeq" id="WP_377908554.1">
    <property type="nucleotide sequence ID" value="NZ_JBHSGK010000003.1"/>
</dbReference>
<evidence type="ECO:0000256" key="1">
    <source>
        <dbReference type="ARBA" id="ARBA00004651"/>
    </source>
</evidence>
<feature type="transmembrane region" description="Helical" evidence="7">
    <location>
        <begin position="270"/>
        <end position="287"/>
    </location>
</feature>
<proteinExistence type="inferred from homology"/>
<comment type="caution">
    <text evidence="9">The sequence shown here is derived from an EMBL/GenBank/DDBJ whole genome shotgun (WGS) entry which is preliminary data.</text>
</comment>
<evidence type="ECO:0000256" key="5">
    <source>
        <dbReference type="ARBA" id="ARBA00022989"/>
    </source>
</evidence>
<organism evidence="9 10">
    <name type="scientific">Bacillus daqingensis</name>
    <dbReference type="NCBI Taxonomy" id="872396"/>
    <lineage>
        <taxon>Bacteria</taxon>
        <taxon>Bacillati</taxon>
        <taxon>Bacillota</taxon>
        <taxon>Bacilli</taxon>
        <taxon>Bacillales</taxon>
        <taxon>Bacillaceae</taxon>
        <taxon>Bacillus</taxon>
    </lineage>
</organism>
<dbReference type="PANTHER" id="PTHR32322:SF18">
    <property type="entry name" value="S-ADENOSYLMETHIONINE_S-ADENOSYLHOMOCYSTEINE TRANSPORTER"/>
    <property type="match status" value="1"/>
</dbReference>
<gene>
    <name evidence="9" type="ORF">ACFO4L_02275</name>
</gene>
<evidence type="ECO:0000256" key="4">
    <source>
        <dbReference type="ARBA" id="ARBA00022692"/>
    </source>
</evidence>
<feature type="transmembrane region" description="Helical" evidence="7">
    <location>
        <begin position="215"/>
        <end position="233"/>
    </location>
</feature>
<dbReference type="Pfam" id="PF00892">
    <property type="entry name" value="EamA"/>
    <property type="match status" value="2"/>
</dbReference>
<feature type="transmembrane region" description="Helical" evidence="7">
    <location>
        <begin position="92"/>
        <end position="113"/>
    </location>
</feature>